<dbReference type="Proteomes" id="UP001352223">
    <property type="component" value="Unassembled WGS sequence"/>
</dbReference>
<comment type="caution">
    <text evidence="2">The sequence shown here is derived from an EMBL/GenBank/DDBJ whole genome shotgun (WGS) entry which is preliminary data.</text>
</comment>
<sequence length="279" mass="29564">MILVTGATGNVGSQVVRAVAAAGAPVRALSRTGRAEGLPPGVDAAAGDLGRPKTLRPALAGVEALFLLPGYSGQRQVLADAREAGVRRVVLLSSASVPGGEESNAVTRYMMESEDAARESGLAWTFLRPCAFASNTLEWADQLKKGDVVRAAFPGVRAAVLDPYDIGEVAARVLLAPPGPYDGRALALSGPEAQTPADRVRVLGEVLGRPLRFEGLTDEEARADFSARMPEAYVDAFFRYYVDGTLDESPVRDTVERVTGRAPRTFAQWAREHAGAFDA</sequence>
<protein>
    <submittedName>
        <fullName evidence="2">NAD(P)H-binding protein</fullName>
    </submittedName>
</protein>
<dbReference type="InterPro" id="IPR036291">
    <property type="entry name" value="NAD(P)-bd_dom_sf"/>
</dbReference>
<dbReference type="SUPFAM" id="SSF51735">
    <property type="entry name" value="NAD(P)-binding Rossmann-fold domains"/>
    <property type="match status" value="1"/>
</dbReference>
<keyword evidence="3" id="KW-1185">Reference proteome</keyword>
<name>A0ABU6CFZ0_9ACTN</name>
<dbReference type="PANTHER" id="PTHR43162:SF1">
    <property type="entry name" value="PRESTALK A DIFFERENTIATION PROTEIN A"/>
    <property type="match status" value="1"/>
</dbReference>
<reference evidence="2 3" key="1">
    <citation type="submission" date="2022-10" db="EMBL/GenBank/DDBJ databases">
        <authorList>
            <person name="Xie J."/>
            <person name="Shen N."/>
        </authorList>
    </citation>
    <scope>NUCLEOTIDE SEQUENCE [LARGE SCALE GENOMIC DNA]</scope>
    <source>
        <strain evidence="2 3">DSM 41681</strain>
    </source>
</reference>
<dbReference type="EMBL" id="JAOZYB010000224">
    <property type="protein sequence ID" value="MEB3963364.1"/>
    <property type="molecule type" value="Genomic_DNA"/>
</dbReference>
<dbReference type="InterPro" id="IPR051604">
    <property type="entry name" value="Ergot_Alk_Oxidoreductase"/>
</dbReference>
<dbReference type="Gene3D" id="3.40.50.720">
    <property type="entry name" value="NAD(P)-binding Rossmann-like Domain"/>
    <property type="match status" value="1"/>
</dbReference>
<dbReference type="Pfam" id="PF13460">
    <property type="entry name" value="NAD_binding_10"/>
    <property type="match status" value="1"/>
</dbReference>
<proteinExistence type="predicted"/>
<dbReference type="RefSeq" id="WP_324771106.1">
    <property type="nucleotide sequence ID" value="NZ_BAAATS010000006.1"/>
</dbReference>
<gene>
    <name evidence="2" type="ORF">OKJ48_24420</name>
</gene>
<evidence type="ECO:0000313" key="3">
    <source>
        <dbReference type="Proteomes" id="UP001352223"/>
    </source>
</evidence>
<dbReference type="PANTHER" id="PTHR43162">
    <property type="match status" value="1"/>
</dbReference>
<dbReference type="InterPro" id="IPR016040">
    <property type="entry name" value="NAD(P)-bd_dom"/>
</dbReference>
<organism evidence="2 3">
    <name type="scientific">Streptomyces kunmingensis</name>
    <dbReference type="NCBI Taxonomy" id="68225"/>
    <lineage>
        <taxon>Bacteria</taxon>
        <taxon>Bacillati</taxon>
        <taxon>Actinomycetota</taxon>
        <taxon>Actinomycetes</taxon>
        <taxon>Kitasatosporales</taxon>
        <taxon>Streptomycetaceae</taxon>
        <taxon>Streptomyces</taxon>
    </lineage>
</organism>
<accession>A0ABU6CFZ0</accession>
<evidence type="ECO:0000259" key="1">
    <source>
        <dbReference type="Pfam" id="PF13460"/>
    </source>
</evidence>
<feature type="domain" description="NAD(P)-binding" evidence="1">
    <location>
        <begin position="6"/>
        <end position="135"/>
    </location>
</feature>
<evidence type="ECO:0000313" key="2">
    <source>
        <dbReference type="EMBL" id="MEB3963364.1"/>
    </source>
</evidence>